<dbReference type="Proteomes" id="UP000011715">
    <property type="component" value="Unassembled WGS sequence"/>
</dbReference>
<feature type="domain" description="Alcohol dehydrogenase iron-type/glycerol dehydrogenase GldA" evidence="10">
    <location>
        <begin position="77"/>
        <end position="250"/>
    </location>
</feature>
<comment type="catalytic activity">
    <reaction evidence="8">
        <text>4-hydroxybutanoate + 2-oxoglutarate = (R)-2-hydroxyglutarate + succinate semialdehyde</text>
        <dbReference type="Rhea" id="RHEA:24734"/>
        <dbReference type="ChEBI" id="CHEBI:15801"/>
        <dbReference type="ChEBI" id="CHEBI:16724"/>
        <dbReference type="ChEBI" id="CHEBI:16810"/>
        <dbReference type="ChEBI" id="CHEBI:57706"/>
        <dbReference type="EC" id="1.1.99.24"/>
    </reaction>
</comment>
<gene>
    <name evidence="12" type="ORF">MAPG_06929</name>
</gene>
<dbReference type="Gene3D" id="3.40.50.1970">
    <property type="match status" value="1"/>
</dbReference>
<reference evidence="13" key="5">
    <citation type="submission" date="2015-06" db="UniProtKB">
        <authorList>
            <consortium name="EnsemblFungi"/>
        </authorList>
    </citation>
    <scope>IDENTIFICATION</scope>
    <source>
        <strain evidence="13">ATCC 64411</strain>
    </source>
</reference>
<comment type="similarity">
    <text evidence="3">Belongs to the iron-containing alcohol dehydrogenase family. Hydroxyacid-oxoacid transhydrogenase subfamily.</text>
</comment>
<evidence type="ECO:0000259" key="10">
    <source>
        <dbReference type="Pfam" id="PF00465"/>
    </source>
</evidence>
<dbReference type="InterPro" id="IPR001670">
    <property type="entry name" value="ADH_Fe/GldA"/>
</dbReference>
<dbReference type="STRING" id="644358.A0A0C4E3D2"/>
<feature type="region of interest" description="Disordered" evidence="9">
    <location>
        <begin position="30"/>
        <end position="53"/>
    </location>
</feature>
<dbReference type="InterPro" id="IPR039697">
    <property type="entry name" value="Alcohol_dehydrogenase_Fe"/>
</dbReference>
<evidence type="ECO:0000313" key="14">
    <source>
        <dbReference type="Proteomes" id="UP000011715"/>
    </source>
</evidence>
<dbReference type="EMBL" id="ADBL01001664">
    <property type="status" value="NOT_ANNOTATED_CDS"/>
    <property type="molecule type" value="Genomic_DNA"/>
</dbReference>
<keyword evidence="7" id="KW-0496">Mitochondrion</keyword>
<evidence type="ECO:0000259" key="11">
    <source>
        <dbReference type="Pfam" id="PF25137"/>
    </source>
</evidence>
<dbReference type="PANTHER" id="PTHR11496">
    <property type="entry name" value="ALCOHOL DEHYDROGENASE"/>
    <property type="match status" value="1"/>
</dbReference>
<dbReference type="InterPro" id="IPR042157">
    <property type="entry name" value="HOT"/>
</dbReference>
<dbReference type="InterPro" id="IPR056798">
    <property type="entry name" value="ADH_Fe_C"/>
</dbReference>
<name>A0A0C4E3D2_MAGP6</name>
<reference evidence="12" key="3">
    <citation type="submission" date="2011-03" db="EMBL/GenBank/DDBJ databases">
        <title>Annotation of Magnaporthe poae ATCC 64411.</title>
        <authorList>
            <person name="Ma L.-J."/>
            <person name="Dead R."/>
            <person name="Young S.K."/>
            <person name="Zeng Q."/>
            <person name="Gargeya S."/>
            <person name="Fitzgerald M."/>
            <person name="Haas B."/>
            <person name="Abouelleil A."/>
            <person name="Alvarado L."/>
            <person name="Arachchi H.M."/>
            <person name="Berlin A."/>
            <person name="Brown A."/>
            <person name="Chapman S.B."/>
            <person name="Chen Z."/>
            <person name="Dunbar C."/>
            <person name="Freedman E."/>
            <person name="Gearin G."/>
            <person name="Gellesch M."/>
            <person name="Goldberg J."/>
            <person name="Griggs A."/>
            <person name="Gujja S."/>
            <person name="Heiman D."/>
            <person name="Howarth C."/>
            <person name="Larson L."/>
            <person name="Lui A."/>
            <person name="MacDonald P.J.P."/>
            <person name="Mehta T."/>
            <person name="Montmayeur A."/>
            <person name="Murphy C."/>
            <person name="Neiman D."/>
            <person name="Pearson M."/>
            <person name="Priest M."/>
            <person name="Roberts A."/>
            <person name="Saif S."/>
            <person name="Shea T."/>
            <person name="Shenoy N."/>
            <person name="Sisk P."/>
            <person name="Stolte C."/>
            <person name="Sykes S."/>
            <person name="Yandava C."/>
            <person name="Wortman J."/>
            <person name="Nusbaum C."/>
            <person name="Birren B."/>
        </authorList>
    </citation>
    <scope>NUCLEOTIDE SEQUENCE</scope>
    <source>
        <strain evidence="12">ATCC 64411</strain>
    </source>
</reference>
<dbReference type="GO" id="GO:0047988">
    <property type="term" value="F:hydroxyacid-oxoacid transhydrogenase activity"/>
    <property type="evidence" value="ECO:0007669"/>
    <property type="project" value="UniProtKB-EC"/>
</dbReference>
<dbReference type="VEuPathDB" id="FungiDB:MAPG_06929"/>
<keyword evidence="6" id="KW-0560">Oxidoreductase</keyword>
<dbReference type="Gene3D" id="1.20.1090.10">
    <property type="entry name" value="Dehydroquinate synthase-like - alpha domain"/>
    <property type="match status" value="1"/>
</dbReference>
<dbReference type="GO" id="GO:0005739">
    <property type="term" value="C:mitochondrion"/>
    <property type="evidence" value="ECO:0007669"/>
    <property type="project" value="UniProtKB-SubCell"/>
</dbReference>
<evidence type="ECO:0000256" key="2">
    <source>
        <dbReference type="ARBA" id="ARBA00004173"/>
    </source>
</evidence>
<reference evidence="13" key="4">
    <citation type="journal article" date="2015" name="G3 (Bethesda)">
        <title>Genome sequences of three phytopathogenic species of the Magnaporthaceae family of fungi.</title>
        <authorList>
            <person name="Okagaki L.H."/>
            <person name="Nunes C.C."/>
            <person name="Sailsbery J."/>
            <person name="Clay B."/>
            <person name="Brown D."/>
            <person name="John T."/>
            <person name="Oh Y."/>
            <person name="Young N."/>
            <person name="Fitzgerald M."/>
            <person name="Haas B.J."/>
            <person name="Zeng Q."/>
            <person name="Young S."/>
            <person name="Adiconis X."/>
            <person name="Fan L."/>
            <person name="Levin J.Z."/>
            <person name="Mitchell T.K."/>
            <person name="Okubara P.A."/>
            <person name="Farman M.L."/>
            <person name="Kohn L.M."/>
            <person name="Birren B."/>
            <person name="Ma L.-J."/>
            <person name="Dean R.A."/>
        </authorList>
    </citation>
    <scope>NUCLEOTIDE SEQUENCE</scope>
    <source>
        <strain evidence="13">ATCC 64411 / 73-15</strain>
    </source>
</reference>
<evidence type="ECO:0000256" key="6">
    <source>
        <dbReference type="ARBA" id="ARBA00023002"/>
    </source>
</evidence>
<evidence type="ECO:0000256" key="4">
    <source>
        <dbReference type="ARBA" id="ARBA00013182"/>
    </source>
</evidence>
<dbReference type="SUPFAM" id="SSF56796">
    <property type="entry name" value="Dehydroquinate synthase-like"/>
    <property type="match status" value="1"/>
</dbReference>
<protein>
    <recommendedName>
        <fullName evidence="4">hydroxyacid-oxoacid transhydrogenase</fullName>
        <ecNumber evidence="4">1.1.99.24</ecNumber>
    </recommendedName>
</protein>
<dbReference type="Pfam" id="PF00465">
    <property type="entry name" value="Fe-ADH"/>
    <property type="match status" value="1"/>
</dbReference>
<dbReference type="FunFam" id="3.40.50.1970:FF:000009">
    <property type="entry name" value="Fe-containing alcohol dehydrogenase"/>
    <property type="match status" value="1"/>
</dbReference>
<evidence type="ECO:0000256" key="5">
    <source>
        <dbReference type="ARBA" id="ARBA00022946"/>
    </source>
</evidence>
<keyword evidence="5" id="KW-0809">Transit peptide</keyword>
<dbReference type="PANTHER" id="PTHR11496:SF83">
    <property type="entry name" value="HYDROXYACID-OXOACID TRANSHYDROGENASE, MITOCHONDRIAL"/>
    <property type="match status" value="1"/>
</dbReference>
<proteinExistence type="inferred from homology"/>
<accession>A0A0C4E3D2</accession>
<dbReference type="eggNOG" id="KOG3857">
    <property type="taxonomic scope" value="Eukaryota"/>
</dbReference>
<comment type="subcellular location">
    <subcellularLocation>
        <location evidence="2">Mitochondrion</location>
    </subcellularLocation>
</comment>
<dbReference type="OMA" id="NLMGAGC"/>
<dbReference type="FunFam" id="1.20.1090.10:FF:000003">
    <property type="entry name" value="Probable hydroxyacid-oxoacid transhydrogenase, mitochondrial"/>
    <property type="match status" value="1"/>
</dbReference>
<reference evidence="12" key="2">
    <citation type="submission" date="2010-05" db="EMBL/GenBank/DDBJ databases">
        <title>The Genome Sequence of Magnaporthe poae strain ATCC 64411.</title>
        <authorList>
            <consortium name="The Broad Institute Genome Sequencing Platform"/>
            <consortium name="Broad Institute Genome Sequencing Center for Infectious Disease"/>
            <person name="Ma L.-J."/>
            <person name="Dead R."/>
            <person name="Young S."/>
            <person name="Zeng Q."/>
            <person name="Koehrsen M."/>
            <person name="Alvarado L."/>
            <person name="Berlin A."/>
            <person name="Chapman S.B."/>
            <person name="Chen Z."/>
            <person name="Freedman E."/>
            <person name="Gellesch M."/>
            <person name="Goldberg J."/>
            <person name="Griggs A."/>
            <person name="Gujja S."/>
            <person name="Heilman E.R."/>
            <person name="Heiman D."/>
            <person name="Hepburn T."/>
            <person name="Howarth C."/>
            <person name="Jen D."/>
            <person name="Larson L."/>
            <person name="Mehta T."/>
            <person name="Neiman D."/>
            <person name="Pearson M."/>
            <person name="Roberts A."/>
            <person name="Saif S."/>
            <person name="Shea T."/>
            <person name="Shenoy N."/>
            <person name="Sisk P."/>
            <person name="Stolte C."/>
            <person name="Sykes S."/>
            <person name="Walk T."/>
            <person name="White J."/>
            <person name="Yandava C."/>
            <person name="Haas B."/>
            <person name="Nusbaum C."/>
            <person name="Birren B."/>
        </authorList>
    </citation>
    <scope>NUCLEOTIDE SEQUENCE</scope>
    <source>
        <strain evidence="12">ATCC 64411</strain>
    </source>
</reference>
<organism evidence="13 14">
    <name type="scientific">Magnaporthiopsis poae (strain ATCC 64411 / 73-15)</name>
    <name type="common">Kentucky bluegrass fungus</name>
    <name type="synonym">Magnaporthe poae</name>
    <dbReference type="NCBI Taxonomy" id="644358"/>
    <lineage>
        <taxon>Eukaryota</taxon>
        <taxon>Fungi</taxon>
        <taxon>Dikarya</taxon>
        <taxon>Ascomycota</taxon>
        <taxon>Pezizomycotina</taxon>
        <taxon>Sordariomycetes</taxon>
        <taxon>Sordariomycetidae</taxon>
        <taxon>Magnaporthales</taxon>
        <taxon>Magnaporthaceae</taxon>
        <taxon>Magnaporthiopsis</taxon>
    </lineage>
</organism>
<keyword evidence="14" id="KW-1185">Reference proteome</keyword>
<evidence type="ECO:0000256" key="7">
    <source>
        <dbReference type="ARBA" id="ARBA00023128"/>
    </source>
</evidence>
<dbReference type="GO" id="GO:0004022">
    <property type="term" value="F:alcohol dehydrogenase (NAD+) activity"/>
    <property type="evidence" value="ECO:0007669"/>
    <property type="project" value="InterPro"/>
</dbReference>
<dbReference type="EnsemblFungi" id="MAPG_06929T0">
    <property type="protein sequence ID" value="MAPG_06929T0"/>
    <property type="gene ID" value="MAPG_06929"/>
</dbReference>
<evidence type="ECO:0000313" key="12">
    <source>
        <dbReference type="EMBL" id="KLU87939.1"/>
    </source>
</evidence>
<evidence type="ECO:0000256" key="3">
    <source>
        <dbReference type="ARBA" id="ARBA00010005"/>
    </source>
</evidence>
<evidence type="ECO:0000313" key="13">
    <source>
        <dbReference type="EnsemblFungi" id="MAPG_06929T0"/>
    </source>
</evidence>
<evidence type="ECO:0000256" key="8">
    <source>
        <dbReference type="ARBA" id="ARBA00049496"/>
    </source>
</evidence>
<evidence type="ECO:0000256" key="9">
    <source>
        <dbReference type="SAM" id="MobiDB-lite"/>
    </source>
</evidence>
<dbReference type="OrthoDB" id="339764at2759"/>
<dbReference type="CDD" id="cd08190">
    <property type="entry name" value="HOT"/>
    <property type="match status" value="1"/>
</dbReference>
<comment type="catalytic activity">
    <reaction evidence="1">
        <text>(S)-3-hydroxybutanoate + 2-oxoglutarate = (R)-2-hydroxyglutarate + acetoacetate</text>
        <dbReference type="Rhea" id="RHEA:23048"/>
        <dbReference type="ChEBI" id="CHEBI:11047"/>
        <dbReference type="ChEBI" id="CHEBI:13705"/>
        <dbReference type="ChEBI" id="CHEBI:15801"/>
        <dbReference type="ChEBI" id="CHEBI:16810"/>
        <dbReference type="EC" id="1.1.99.24"/>
    </reaction>
</comment>
<dbReference type="GO" id="GO:0046872">
    <property type="term" value="F:metal ion binding"/>
    <property type="evidence" value="ECO:0007669"/>
    <property type="project" value="InterPro"/>
</dbReference>
<dbReference type="AlphaFoldDB" id="A0A0C4E3D2"/>
<reference evidence="14" key="1">
    <citation type="submission" date="2010-05" db="EMBL/GenBank/DDBJ databases">
        <title>The genome sequence of Magnaporthe poae strain ATCC 64411.</title>
        <authorList>
            <person name="Ma L.-J."/>
            <person name="Dead R."/>
            <person name="Young S."/>
            <person name="Zeng Q."/>
            <person name="Koehrsen M."/>
            <person name="Alvarado L."/>
            <person name="Berlin A."/>
            <person name="Chapman S.B."/>
            <person name="Chen Z."/>
            <person name="Freedman E."/>
            <person name="Gellesch M."/>
            <person name="Goldberg J."/>
            <person name="Griggs A."/>
            <person name="Gujja S."/>
            <person name="Heilman E.R."/>
            <person name="Heiman D."/>
            <person name="Hepburn T."/>
            <person name="Howarth C."/>
            <person name="Jen D."/>
            <person name="Larson L."/>
            <person name="Mehta T."/>
            <person name="Neiman D."/>
            <person name="Pearson M."/>
            <person name="Roberts A."/>
            <person name="Saif S."/>
            <person name="Shea T."/>
            <person name="Shenoy N."/>
            <person name="Sisk P."/>
            <person name="Stolte C."/>
            <person name="Sykes S."/>
            <person name="Walk T."/>
            <person name="White J."/>
            <person name="Yandava C."/>
            <person name="Haas B."/>
            <person name="Nusbaum C."/>
            <person name="Birren B."/>
        </authorList>
    </citation>
    <scope>NUCLEOTIDE SEQUENCE [LARGE SCALE GENOMIC DNA]</scope>
    <source>
        <strain evidence="14">ATCC 64411 / 73-15</strain>
    </source>
</reference>
<dbReference type="EMBL" id="GL876971">
    <property type="protein sequence ID" value="KLU87939.1"/>
    <property type="molecule type" value="Genomic_DNA"/>
</dbReference>
<dbReference type="Pfam" id="PF25137">
    <property type="entry name" value="ADH_Fe_C"/>
    <property type="match status" value="1"/>
</dbReference>
<feature type="domain" description="Fe-containing alcohol dehydrogenase-like C-terminal" evidence="11">
    <location>
        <begin position="299"/>
        <end position="475"/>
    </location>
</feature>
<dbReference type="EC" id="1.1.99.24" evidence="4"/>
<sequence>MSLTIRAAPSTAARAVSLLRTIQYAHPPSCPCHSNPGHHHHHQKNGTTPYQRRVSRRHLATPSASEPKEYAFEMAASSIRFGEGVTMEVGMDLRNMGAKRVCVVTDQTVDKLYAMTQVRESLAREGINFEVFNKVKIEPKDSSVREAIDWVKPYNPDAFLAVGGGSVMDTAKLMNLYSCYPDAPFLDFVNAPLGAGRPVDKALKPLIAVPTTAGTGSETTGTAIFDLESRRAKTGVAHRNLKPTLGICDPLNTRTMPAAVKAASGLDVLCHSLESWTAIPYTERVPRPKNPINRPAYQGANPISDIFSLSALRSTVKYLPRAVRDPEDAEAQREMLLAATLAGVGFGNAGVHLCHGMSYPISGQNPAGYKHDGYEVPHPIIPHGVSVAVSAPAVFRFTGPSNPDRHLEAAAAFGVDVSNAKRESAGEILADAITKFLADLGDQPAGLSELGFRSEHIDQLVDGTIPQARVLMLAPGLAMTELEREREQLRGLFEEAMKH</sequence>
<evidence type="ECO:0000256" key="1">
    <source>
        <dbReference type="ARBA" id="ARBA00000813"/>
    </source>
</evidence>